<gene>
    <name evidence="1" type="ORF">ACFQ47_00745</name>
</gene>
<comment type="caution">
    <text evidence="1">The sequence shown here is derived from an EMBL/GenBank/DDBJ whole genome shotgun (WGS) entry which is preliminary data.</text>
</comment>
<accession>A0ABW4CNT0</accession>
<name>A0ABW4CNT0_9LACO</name>
<keyword evidence="2" id="KW-1185">Reference proteome</keyword>
<dbReference type="Pfam" id="PF20458">
    <property type="entry name" value="DUF6711"/>
    <property type="match status" value="1"/>
</dbReference>
<proteinExistence type="predicted"/>
<sequence>MVKLSAVLTINGKAVTAPKSFTAVVQDIDGNSTRDASGNMHRDRITTKRKLTIAWGPLSNNQMATIMQAISGVFFPVIYPDPVTGGQKTATFYVGDRTAAAYSWNEKLASLMWQNVSFDLIEQ</sequence>
<dbReference type="EMBL" id="JBHTOG010000003">
    <property type="protein sequence ID" value="MFD1431236.1"/>
    <property type="molecule type" value="Genomic_DNA"/>
</dbReference>
<evidence type="ECO:0000313" key="2">
    <source>
        <dbReference type="Proteomes" id="UP001597192"/>
    </source>
</evidence>
<evidence type="ECO:0000313" key="1">
    <source>
        <dbReference type="EMBL" id="MFD1431236.1"/>
    </source>
</evidence>
<dbReference type="InterPro" id="IPR046557">
    <property type="entry name" value="DUF6711"/>
</dbReference>
<organism evidence="1 2">
    <name type="scientific">Lacticaseibacillus yichunensis</name>
    <dbReference type="NCBI Taxonomy" id="2486015"/>
    <lineage>
        <taxon>Bacteria</taxon>
        <taxon>Bacillati</taxon>
        <taxon>Bacillota</taxon>
        <taxon>Bacilli</taxon>
        <taxon>Lactobacillales</taxon>
        <taxon>Lactobacillaceae</taxon>
        <taxon>Lacticaseibacillus</taxon>
    </lineage>
</organism>
<dbReference type="RefSeq" id="WP_125697285.1">
    <property type="nucleotide sequence ID" value="NZ_JBHTOG010000003.1"/>
</dbReference>
<protein>
    <submittedName>
        <fullName evidence="1">DUF6711 family protein</fullName>
    </submittedName>
</protein>
<reference evidence="2" key="1">
    <citation type="journal article" date="2019" name="Int. J. Syst. Evol. Microbiol.">
        <title>The Global Catalogue of Microorganisms (GCM) 10K type strain sequencing project: providing services to taxonomists for standard genome sequencing and annotation.</title>
        <authorList>
            <consortium name="The Broad Institute Genomics Platform"/>
            <consortium name="The Broad Institute Genome Sequencing Center for Infectious Disease"/>
            <person name="Wu L."/>
            <person name="Ma J."/>
        </authorList>
    </citation>
    <scope>NUCLEOTIDE SEQUENCE [LARGE SCALE GENOMIC DNA]</scope>
    <source>
        <strain evidence="2">CCM 8947</strain>
    </source>
</reference>
<dbReference type="Proteomes" id="UP001597192">
    <property type="component" value="Unassembled WGS sequence"/>
</dbReference>